<dbReference type="InterPro" id="IPR050330">
    <property type="entry name" value="Bact_OuterMem_StrucFunc"/>
</dbReference>
<dbReference type="InterPro" id="IPR006665">
    <property type="entry name" value="OmpA-like"/>
</dbReference>
<dbReference type="GO" id="GO:0016020">
    <property type="term" value="C:membrane"/>
    <property type="evidence" value="ECO:0007669"/>
    <property type="project" value="UniProtKB-UniRule"/>
</dbReference>
<dbReference type="EMBL" id="LLWF02000012">
    <property type="protein sequence ID" value="ONH84090.1"/>
    <property type="molecule type" value="Genomic_DNA"/>
</dbReference>
<dbReference type="InterPro" id="IPR003882">
    <property type="entry name" value="Pistil_extensin"/>
</dbReference>
<dbReference type="STRING" id="207340.APZ41_005890"/>
<evidence type="ECO:0000313" key="6">
    <source>
        <dbReference type="Proteomes" id="UP000054844"/>
    </source>
</evidence>
<name>A0A1S8D900_9PROT</name>
<evidence type="ECO:0000256" key="1">
    <source>
        <dbReference type="PROSITE-ProRule" id="PRU00473"/>
    </source>
</evidence>
<dbReference type="Pfam" id="PF00691">
    <property type="entry name" value="OmpA"/>
    <property type="match status" value="1"/>
</dbReference>
<dbReference type="PRINTS" id="PR01218">
    <property type="entry name" value="PSTLEXTENSIN"/>
</dbReference>
<dbReference type="PANTHER" id="PTHR30329:SF21">
    <property type="entry name" value="LIPOPROTEIN YIAD-RELATED"/>
    <property type="match status" value="1"/>
</dbReference>
<protein>
    <recommendedName>
        <fullName evidence="4">OmpA-like domain-containing protein</fullName>
    </recommendedName>
</protein>
<dbReference type="OrthoDB" id="7282006at2"/>
<comment type="caution">
    <text evidence="5">The sequence shown here is derived from an EMBL/GenBank/DDBJ whole genome shotgun (WGS) entry which is preliminary data.</text>
</comment>
<feature type="signal peptide" evidence="3">
    <location>
        <begin position="1"/>
        <end position="21"/>
    </location>
</feature>
<feature type="compositionally biased region" description="Pro residues" evidence="2">
    <location>
        <begin position="180"/>
        <end position="197"/>
    </location>
</feature>
<dbReference type="Proteomes" id="UP000054844">
    <property type="component" value="Unassembled WGS sequence"/>
</dbReference>
<feature type="domain" description="OmpA-like" evidence="4">
    <location>
        <begin position="38"/>
        <end position="151"/>
    </location>
</feature>
<evidence type="ECO:0000256" key="3">
    <source>
        <dbReference type="SAM" id="SignalP"/>
    </source>
</evidence>
<keyword evidence="1" id="KW-0472">Membrane</keyword>
<reference evidence="5" key="1">
    <citation type="submission" date="2016-12" db="EMBL/GenBank/DDBJ databases">
        <title>Draft genome sequence of Roseomonas mucosa strain AU37, isolated from a peripheral intravenous catheter.</title>
        <authorList>
            <person name="Choudhury M.A."/>
            <person name="Sidjabat H.E."/>
            <person name="Wailan A.M."/>
            <person name="Zhang L."/>
            <person name="Marsh N.M."/>
            <person name="Rickard C.M."/>
            <person name="Davies M."/>
            <person name="Mcmillan D.J."/>
        </authorList>
    </citation>
    <scope>NUCLEOTIDE SEQUENCE [LARGE SCALE GENOMIC DNA]</scope>
    <source>
        <strain evidence="5">AU37</strain>
    </source>
</reference>
<proteinExistence type="predicted"/>
<feature type="chain" id="PRO_5010545976" description="OmpA-like domain-containing protein" evidence="3">
    <location>
        <begin position="22"/>
        <end position="278"/>
    </location>
</feature>
<dbReference type="AlphaFoldDB" id="A0A1S8D900"/>
<evidence type="ECO:0000256" key="2">
    <source>
        <dbReference type="SAM" id="MobiDB-lite"/>
    </source>
</evidence>
<feature type="compositionally biased region" description="Low complexity" evidence="2">
    <location>
        <begin position="244"/>
        <end position="258"/>
    </location>
</feature>
<accession>A0A1S8D900</accession>
<feature type="compositionally biased region" description="Pro residues" evidence="2">
    <location>
        <begin position="152"/>
        <end position="162"/>
    </location>
</feature>
<dbReference type="SUPFAM" id="SSF103088">
    <property type="entry name" value="OmpA-like"/>
    <property type="match status" value="1"/>
</dbReference>
<dbReference type="Gene3D" id="3.30.1330.60">
    <property type="entry name" value="OmpA-like domain"/>
    <property type="match status" value="1"/>
</dbReference>
<organism evidence="5 6">
    <name type="scientific">Roseomonas mucosa</name>
    <dbReference type="NCBI Taxonomy" id="207340"/>
    <lineage>
        <taxon>Bacteria</taxon>
        <taxon>Pseudomonadati</taxon>
        <taxon>Pseudomonadota</taxon>
        <taxon>Alphaproteobacteria</taxon>
        <taxon>Acetobacterales</taxon>
        <taxon>Roseomonadaceae</taxon>
        <taxon>Roseomonas</taxon>
    </lineage>
</organism>
<feature type="region of interest" description="Disordered" evidence="2">
    <location>
        <begin position="149"/>
        <end position="278"/>
    </location>
</feature>
<dbReference type="InterPro" id="IPR036737">
    <property type="entry name" value="OmpA-like_sf"/>
</dbReference>
<evidence type="ECO:0000259" key="4">
    <source>
        <dbReference type="PROSITE" id="PS51123"/>
    </source>
</evidence>
<sequence length="278" mass="28203">MLPLLHGLLAAILAPAILALASAQGAAQAPRRDFSCVGAERLEDDVFAIPFHSGNAQVTDAARSGLAAAARLIKAEPDRDVCVLGHSDREGGQTSNVRLAASRARAVAEALTAQYGIPAARLRTEARVAGFSRSTENRNQRNVTIVVLPARAPTPEPAPKPQTAPQTAPQTKSPAKPETPAAPPADSRPPASQPPAAQPAAPDAPASPPAAAPAKPPAEKQEAPKPAAGPKPGSPESHPESEKPAATPPAAAGDGARPPADEKKPDQPGTTEAPKPAP</sequence>
<feature type="compositionally biased region" description="Pro residues" evidence="2">
    <location>
        <begin position="205"/>
        <end position="216"/>
    </location>
</feature>
<feature type="compositionally biased region" description="Low complexity" evidence="2">
    <location>
        <begin position="163"/>
        <end position="179"/>
    </location>
</feature>
<gene>
    <name evidence="5" type="ORF">APZ41_005890</name>
</gene>
<dbReference type="PANTHER" id="PTHR30329">
    <property type="entry name" value="STATOR ELEMENT OF FLAGELLAR MOTOR COMPLEX"/>
    <property type="match status" value="1"/>
</dbReference>
<dbReference type="PROSITE" id="PS51123">
    <property type="entry name" value="OMPA_2"/>
    <property type="match status" value="1"/>
</dbReference>
<keyword evidence="6" id="KW-1185">Reference proteome</keyword>
<dbReference type="RefSeq" id="WP_058389610.1">
    <property type="nucleotide sequence ID" value="NZ_CP034924.1"/>
</dbReference>
<keyword evidence="3" id="KW-0732">Signal</keyword>
<evidence type="ECO:0000313" key="5">
    <source>
        <dbReference type="EMBL" id="ONH84090.1"/>
    </source>
</evidence>